<keyword evidence="3 6" id="KW-0547">Nucleotide-binding</keyword>
<dbReference type="Gene3D" id="3.30.420.40">
    <property type="match status" value="2"/>
</dbReference>
<evidence type="ECO:0000256" key="1">
    <source>
        <dbReference type="ARBA" id="ARBA00008748"/>
    </source>
</evidence>
<dbReference type="Pfam" id="PF00871">
    <property type="entry name" value="Acetate_kinase"/>
    <property type="match status" value="1"/>
</dbReference>
<dbReference type="PROSITE" id="PS01075">
    <property type="entry name" value="ACETATE_KINASE_1"/>
    <property type="match status" value="1"/>
</dbReference>
<dbReference type="PROSITE" id="PS01076">
    <property type="entry name" value="ACETATE_KINASE_2"/>
    <property type="match status" value="1"/>
</dbReference>
<dbReference type="HAMAP" id="MF_00020">
    <property type="entry name" value="Acetate_kinase"/>
    <property type="match status" value="1"/>
</dbReference>
<dbReference type="InterPro" id="IPR023865">
    <property type="entry name" value="Aliphatic_acid_kinase_CS"/>
</dbReference>
<accession>A0ABT0VFA1</accession>
<feature type="binding site" evidence="6">
    <location>
        <position position="8"/>
    </location>
    <ligand>
        <name>Mg(2+)</name>
        <dbReference type="ChEBI" id="CHEBI:18420"/>
    </ligand>
</feature>
<proteinExistence type="inferred from homology"/>
<dbReference type="PANTHER" id="PTHR21060:SF15">
    <property type="entry name" value="ACETATE KINASE-RELATED"/>
    <property type="match status" value="1"/>
</dbReference>
<dbReference type="InterPro" id="IPR000890">
    <property type="entry name" value="Aliphatic_acid_kin_short-chain"/>
</dbReference>
<keyword evidence="5 6" id="KW-0067">ATP-binding</keyword>
<dbReference type="SUPFAM" id="SSF53067">
    <property type="entry name" value="Actin-like ATPase domain"/>
    <property type="match status" value="2"/>
</dbReference>
<comment type="subcellular location">
    <subcellularLocation>
        <location evidence="6">Cytoplasm</location>
    </subcellularLocation>
</comment>
<feature type="site" description="Transition state stabilizer" evidence="6">
    <location>
        <position position="178"/>
    </location>
</feature>
<feature type="binding site" evidence="6">
    <location>
        <begin position="328"/>
        <end position="332"/>
    </location>
    <ligand>
        <name>ATP</name>
        <dbReference type="ChEBI" id="CHEBI:30616"/>
    </ligand>
</feature>
<dbReference type="RefSeq" id="WP_205142973.1">
    <property type="nucleotide sequence ID" value="NZ_JAFBDN010000002.1"/>
</dbReference>
<feature type="binding site" evidence="6">
    <location>
        <position position="15"/>
    </location>
    <ligand>
        <name>ATP</name>
        <dbReference type="ChEBI" id="CHEBI:30616"/>
    </ligand>
</feature>
<feature type="binding site" evidence="6">
    <location>
        <begin position="281"/>
        <end position="283"/>
    </location>
    <ligand>
        <name>ATP</name>
        <dbReference type="ChEBI" id="CHEBI:30616"/>
    </ligand>
</feature>
<comment type="caution">
    <text evidence="8">The sequence shown here is derived from an EMBL/GenBank/DDBJ whole genome shotgun (WGS) entry which is preliminary data.</text>
</comment>
<organism evidence="8 9">
    <name type="scientific">Periweissella beninensis</name>
    <dbReference type="NCBI Taxonomy" id="504936"/>
    <lineage>
        <taxon>Bacteria</taxon>
        <taxon>Bacillati</taxon>
        <taxon>Bacillota</taxon>
        <taxon>Bacilli</taxon>
        <taxon>Lactobacillales</taxon>
        <taxon>Lactobacillaceae</taxon>
        <taxon>Periweissella</taxon>
    </lineage>
</organism>
<comment type="similarity">
    <text evidence="1 6 7">Belongs to the acetokinase family.</text>
</comment>
<evidence type="ECO:0000256" key="2">
    <source>
        <dbReference type="ARBA" id="ARBA00022679"/>
    </source>
</evidence>
<dbReference type="PANTHER" id="PTHR21060">
    <property type="entry name" value="ACETATE KINASE"/>
    <property type="match status" value="1"/>
</dbReference>
<dbReference type="CDD" id="cd24010">
    <property type="entry name" value="ASKHA_NBD_AcK_PK"/>
    <property type="match status" value="1"/>
</dbReference>
<comment type="function">
    <text evidence="6">Catalyzes the formation of acetyl phosphate from acetate and ATP. Can also catalyze the reverse reaction.</text>
</comment>
<keyword evidence="6" id="KW-0479">Metal-binding</keyword>
<keyword evidence="6" id="KW-0460">Magnesium</keyword>
<dbReference type="EMBL" id="JAGMVS010000037">
    <property type="protein sequence ID" value="MCM2436527.1"/>
    <property type="molecule type" value="Genomic_DNA"/>
</dbReference>
<keyword evidence="4 6" id="KW-0418">Kinase</keyword>
<keyword evidence="6" id="KW-0963">Cytoplasm</keyword>
<comment type="catalytic activity">
    <reaction evidence="6">
        <text>acetate + ATP = acetyl phosphate + ADP</text>
        <dbReference type="Rhea" id="RHEA:11352"/>
        <dbReference type="ChEBI" id="CHEBI:22191"/>
        <dbReference type="ChEBI" id="CHEBI:30089"/>
        <dbReference type="ChEBI" id="CHEBI:30616"/>
        <dbReference type="ChEBI" id="CHEBI:456216"/>
        <dbReference type="EC" id="2.7.2.1"/>
    </reaction>
</comment>
<comment type="subunit">
    <text evidence="6">Homodimer.</text>
</comment>
<gene>
    <name evidence="6" type="primary">ackA</name>
    <name evidence="8" type="ORF">KAK10_01070</name>
</gene>
<feature type="binding site" evidence="6">
    <location>
        <position position="381"/>
    </location>
    <ligand>
        <name>Mg(2+)</name>
        <dbReference type="ChEBI" id="CHEBI:18420"/>
    </ligand>
</feature>
<sequence length="393" mass="42707">MTKVLALNAGSSSLKMQLMEMPAEKLLCKGQVERIGFNDAIVTVKSADKKIKKIMAIKDHTKAIDILLKALVELAVITDYAEIKGAGHRIVQGGTYFNKSVVIDANVLKKIESLGELAPLHNPVAVIVIKALNAILPDIISVGVFDTAFHQSLAEVAYLYSIPLELSQKYAIRKYGAHGTSHDYVSHRAAEMLDKQYEDLKIITLHLGAGASMTAIKNGKSFDTSMGFTPIAGLTMGTRAGDIDISIITYLAEKLKISEKEVFEILNKKSGLLGLSGISSDSREIEDAMATDDRAKLAMDIFVDRIIGYIGSYYAKMGGVDVLVFTAGIGENSAIVRQMIIDRLSFLGIKLAPELNQVRGVEQVISTDDSTATVLLIPTNEELMIARDTFKII</sequence>
<evidence type="ECO:0000256" key="4">
    <source>
        <dbReference type="ARBA" id="ARBA00022777"/>
    </source>
</evidence>
<feature type="active site" description="Proton donor/acceptor" evidence="6">
    <location>
        <position position="146"/>
    </location>
</feature>
<dbReference type="PRINTS" id="PR00471">
    <property type="entry name" value="ACETATEKNASE"/>
</dbReference>
<dbReference type="NCBIfam" id="TIGR00016">
    <property type="entry name" value="ackA"/>
    <property type="match status" value="1"/>
</dbReference>
<evidence type="ECO:0000313" key="9">
    <source>
        <dbReference type="Proteomes" id="UP001057481"/>
    </source>
</evidence>
<dbReference type="Proteomes" id="UP001057481">
    <property type="component" value="Unassembled WGS sequence"/>
</dbReference>
<dbReference type="GO" id="GO:0016301">
    <property type="term" value="F:kinase activity"/>
    <property type="evidence" value="ECO:0007669"/>
    <property type="project" value="UniProtKB-KW"/>
</dbReference>
<dbReference type="InterPro" id="IPR004372">
    <property type="entry name" value="Ac/propionate_kinase"/>
</dbReference>
<feature type="binding site" evidence="6">
    <location>
        <begin position="206"/>
        <end position="210"/>
    </location>
    <ligand>
        <name>ATP</name>
        <dbReference type="ChEBI" id="CHEBI:30616"/>
    </ligand>
</feature>
<dbReference type="PIRSF" id="PIRSF000722">
    <property type="entry name" value="Acetate_prop_kin"/>
    <property type="match status" value="1"/>
</dbReference>
<protein>
    <recommendedName>
        <fullName evidence="6">Acetate kinase</fullName>
        <ecNumber evidence="6">2.7.2.1</ecNumber>
    </recommendedName>
    <alternativeName>
        <fullName evidence="6">Acetokinase</fullName>
    </alternativeName>
</protein>
<comment type="pathway">
    <text evidence="6">Metabolic intermediate biosynthesis; acetyl-CoA biosynthesis; acetyl-CoA from acetate: step 1/2.</text>
</comment>
<evidence type="ECO:0000256" key="7">
    <source>
        <dbReference type="RuleBase" id="RU003835"/>
    </source>
</evidence>
<reference evidence="8" key="1">
    <citation type="submission" date="2021-04" db="EMBL/GenBank/DDBJ databases">
        <title>Taxonomic assessment of Weissella genus.</title>
        <authorList>
            <person name="Fanelli F."/>
            <person name="Chieffi D."/>
            <person name="Dell'Aquila A."/>
            <person name="Gyu-Sung C."/>
            <person name="Franz C.M.A.P."/>
            <person name="Fusco V."/>
        </authorList>
    </citation>
    <scope>NUCLEOTIDE SEQUENCE</scope>
    <source>
        <strain evidence="8">LMG 25373</strain>
    </source>
</reference>
<comment type="cofactor">
    <cofactor evidence="6">
        <name>Mg(2+)</name>
        <dbReference type="ChEBI" id="CHEBI:18420"/>
    </cofactor>
    <cofactor evidence="6">
        <name>Mn(2+)</name>
        <dbReference type="ChEBI" id="CHEBI:29035"/>
    </cofactor>
    <text evidence="6">Mg(2+). Can also accept Mn(2+).</text>
</comment>
<evidence type="ECO:0000256" key="6">
    <source>
        <dbReference type="HAMAP-Rule" id="MF_00020"/>
    </source>
</evidence>
<dbReference type="EC" id="2.7.2.1" evidence="6"/>
<evidence type="ECO:0000313" key="8">
    <source>
        <dbReference type="EMBL" id="MCM2436527.1"/>
    </source>
</evidence>
<feature type="site" description="Transition state stabilizer" evidence="6">
    <location>
        <position position="239"/>
    </location>
</feature>
<keyword evidence="2 6" id="KW-0808">Transferase</keyword>
<name>A0ABT0VFA1_9LACO</name>
<feature type="binding site" evidence="6">
    <location>
        <position position="89"/>
    </location>
    <ligand>
        <name>substrate</name>
    </ligand>
</feature>
<evidence type="ECO:0000256" key="3">
    <source>
        <dbReference type="ARBA" id="ARBA00022741"/>
    </source>
</evidence>
<dbReference type="InterPro" id="IPR043129">
    <property type="entry name" value="ATPase_NBD"/>
</dbReference>
<keyword evidence="9" id="KW-1185">Reference proteome</keyword>
<evidence type="ECO:0000256" key="5">
    <source>
        <dbReference type="ARBA" id="ARBA00022840"/>
    </source>
</evidence>